<evidence type="ECO:0000313" key="2">
    <source>
        <dbReference type="Proteomes" id="UP000000702"/>
    </source>
</evidence>
<dbReference type="EMBL" id="CAEQ01001595">
    <property type="protein sequence ID" value="CCD14645.1"/>
    <property type="molecule type" value="Genomic_DNA"/>
</dbReference>
<comment type="caution">
    <text evidence="1">The sequence shown here is derived from an EMBL/GenBank/DDBJ whole genome shotgun (WGS) entry which is preliminary data.</text>
</comment>
<organism evidence="1 2">
    <name type="scientific">Trypanosoma congolense (strain IL3000)</name>
    <dbReference type="NCBI Taxonomy" id="1068625"/>
    <lineage>
        <taxon>Eukaryota</taxon>
        <taxon>Discoba</taxon>
        <taxon>Euglenozoa</taxon>
        <taxon>Kinetoplastea</taxon>
        <taxon>Metakinetoplastina</taxon>
        <taxon>Trypanosomatida</taxon>
        <taxon>Trypanosomatidae</taxon>
        <taxon>Trypanosoma</taxon>
        <taxon>Nannomonas</taxon>
    </lineage>
</organism>
<dbReference type="Proteomes" id="UP000000702">
    <property type="component" value="Unassembled WGS sequence"/>
</dbReference>
<keyword evidence="2" id="KW-1185">Reference proteome</keyword>
<dbReference type="AlphaFoldDB" id="F9WBL2"/>
<sequence>MTSSFHMVLPRLKRVAFSSATARSLLPNVSRVTLFPALMLVNLSTLRNTMGLSHPAHSLGASRMYNTLLLRSNISPSSVSCFAFSTASRSCRFMCGSQLTSVPTYTGPHLLFTCTVLPIRPARNAAGTFASINLLNTKTLE</sequence>
<protein>
    <submittedName>
        <fullName evidence="1">Uncharacterized protein</fullName>
    </submittedName>
</protein>
<evidence type="ECO:0000313" key="1">
    <source>
        <dbReference type="EMBL" id="CCD14645.1"/>
    </source>
</evidence>
<name>F9WBL2_TRYCI</name>
<reference evidence="2" key="1">
    <citation type="submission" date="2011-07" db="EMBL/GenBank/DDBJ databases">
        <title>Divergent evolution of antigenic variation in African trypanosomes.</title>
        <authorList>
            <person name="Jackson A.P."/>
            <person name="Berry A."/>
            <person name="Allison H.C."/>
            <person name="Burton P."/>
            <person name="Anderson J."/>
            <person name="Aslett M."/>
            <person name="Brown R."/>
            <person name="Corton N."/>
            <person name="Harris D."/>
            <person name="Hauser H."/>
            <person name="Gamble J."/>
            <person name="Gilderthorp R."/>
            <person name="McQuillan J."/>
            <person name="Quail M.A."/>
            <person name="Sanders M."/>
            <person name="Van Tonder A."/>
            <person name="Ginger M.L."/>
            <person name="Donelson J.E."/>
            <person name="Field M.C."/>
            <person name="Barry J.D."/>
            <person name="Berriman M."/>
            <person name="Hertz-Fowler C."/>
        </authorList>
    </citation>
    <scope>NUCLEOTIDE SEQUENCE [LARGE SCALE GENOMIC DNA]</scope>
    <source>
        <strain evidence="2">IL3000</strain>
    </source>
</reference>
<accession>F9WBL2</accession>
<gene>
    <name evidence="1" type="ORF">TCIL3000_0_52440</name>
</gene>
<proteinExistence type="predicted"/>
<reference evidence="1 2" key="2">
    <citation type="journal article" date="2012" name="Proc. Natl. Acad. Sci. U.S.A.">
        <title>Antigenic diversity is generated by distinct evolutionary mechanisms in African trypanosome species.</title>
        <authorList>
            <person name="Jackson A.P."/>
            <person name="Berry A."/>
            <person name="Aslett M."/>
            <person name="Allison H.C."/>
            <person name="Burton P."/>
            <person name="Vavrova-Anderson J."/>
            <person name="Brown R."/>
            <person name="Browne H."/>
            <person name="Corton N."/>
            <person name="Hauser H."/>
            <person name="Gamble J."/>
            <person name="Gilderthorp R."/>
            <person name="Marcello L."/>
            <person name="McQuillan J."/>
            <person name="Otto T.D."/>
            <person name="Quail M.A."/>
            <person name="Sanders M.J."/>
            <person name="van Tonder A."/>
            <person name="Ginger M.L."/>
            <person name="Field M.C."/>
            <person name="Barry J.D."/>
            <person name="Hertz-Fowler C."/>
            <person name="Berriman M."/>
        </authorList>
    </citation>
    <scope>NUCLEOTIDE SEQUENCE [LARGE SCALE GENOMIC DNA]</scope>
    <source>
        <strain evidence="1 2">IL3000</strain>
    </source>
</reference>